<gene>
    <name evidence="1" type="ORF">Faunusvirus12_20</name>
</gene>
<reference evidence="1" key="1">
    <citation type="submission" date="2018-10" db="EMBL/GenBank/DDBJ databases">
        <title>Hidden diversity of soil giant viruses.</title>
        <authorList>
            <person name="Schulz F."/>
            <person name="Alteio L."/>
            <person name="Goudeau D."/>
            <person name="Ryan E.M."/>
            <person name="Malmstrom R.R."/>
            <person name="Blanchard J."/>
            <person name="Woyke T."/>
        </authorList>
    </citation>
    <scope>NUCLEOTIDE SEQUENCE</scope>
    <source>
        <strain evidence="1">FNV1</strain>
    </source>
</reference>
<proteinExistence type="predicted"/>
<dbReference type="PROSITE" id="PS51996">
    <property type="entry name" value="TR_MART"/>
    <property type="match status" value="1"/>
</dbReference>
<protein>
    <submittedName>
        <fullName evidence="1">ADP-ribosyltransferase exoenzyme domain protein</fullName>
    </submittedName>
</protein>
<evidence type="ECO:0000313" key="1">
    <source>
        <dbReference type="EMBL" id="AYV79407.1"/>
    </source>
</evidence>
<keyword evidence="1" id="KW-0808">Transferase</keyword>
<sequence length="703" mass="84242">DDYIKKLKRHISKIDLKIPLYDIYNNDIYMTRREDVFYSVTEKHMRLPDKKLYDELKQSFHKIESTKNYRQNKSLTFLYNKLKRNIDFLSNYSLSRLERTYVDIIYYHSNEVGKNITICSKPSFLPYLTTSHPYYSRSELINLALNMKLIESDQTYYDNKRVGELCGTIKRNDINAATLLNHQWYVEKNNGKYLVQYYTFYGSYFMNKYLRNSSYKGFKNSVLEDIIEYFWRLIVDSPAFDTDYIVYRFVADDAYLSHLKPGDIFMDKGFMSATRNPFYDASDNKFGFILLKIKISANMKGVGLCVETYSLFPGEEEIVLPPNCKLRLENKDDNFKYYHTNPEYARKIKKKYEFTVVESGYDKKFKNIETYVAPQDQEPIDFLNIAIEGTTIREKIEYFNNNYVNQVDQCRIKYKNKVYTANCHWYNSSNVYYDFFYIKTDEGYYMTLQDTTGKVKLLIEINDVISVNYYFKFTDVADTTINDDDILYISSMIAVAFKVDTIILHPNYESCKQFDKIAEYKHENKPVEQQIFDQSKDIITYCKDLYDYIKYKKKRFNGTKIVHNYPYFQIDKFKSIKVAEIVHPDDKDDIHKLYIEFYKPYIEKNGVAENLQTFYLYVIENFYYKIDLLELKIGSLFANMQFNPFLHKYYTIKPFEYMFDIGAISYIPKLETHTTEKKLLFADSIEDMHNNQYRKFRYVRSRI</sequence>
<dbReference type="EMBL" id="MK072143">
    <property type="protein sequence ID" value="AYV79407.1"/>
    <property type="molecule type" value="Genomic_DNA"/>
</dbReference>
<organism evidence="1">
    <name type="scientific">Faunusvirus sp</name>
    <dbReference type="NCBI Taxonomy" id="2487766"/>
    <lineage>
        <taxon>Viruses</taxon>
        <taxon>Varidnaviria</taxon>
        <taxon>Bamfordvirae</taxon>
        <taxon>Nucleocytoviricota</taxon>
        <taxon>Megaviricetes</taxon>
        <taxon>Imitervirales</taxon>
        <taxon>Mimiviridae</taxon>
    </lineage>
</organism>
<accession>A0A3G4ZWX4</accession>
<dbReference type="GO" id="GO:0016740">
    <property type="term" value="F:transferase activity"/>
    <property type="evidence" value="ECO:0007669"/>
    <property type="project" value="UniProtKB-KW"/>
</dbReference>
<feature type="non-terminal residue" evidence="1">
    <location>
        <position position="1"/>
    </location>
</feature>
<dbReference type="Gene3D" id="3.90.176.10">
    <property type="entry name" value="Toxin ADP-ribosyltransferase, Chain A, domain 1"/>
    <property type="match status" value="1"/>
</dbReference>
<name>A0A3G4ZWX4_9VIRU</name>
<dbReference type="SUPFAM" id="SSF56399">
    <property type="entry name" value="ADP-ribosylation"/>
    <property type="match status" value="1"/>
</dbReference>